<sequence length="372" mass="40002">MSFSSPHALSSHAARCFSGSYAEARRKFLDAAALHDAHVESFIHPELGAVGEVLATDVAYLGMPDADKLLIVSSATHGPEGFAGSGCQAATLADADLRARLAQAGIGLLLVHAINPHGFSHLRRTNEDNIDLNRNCIDFSAPLPVNAAYADVEPFVLPATWPPTPADESALAAYIATHGLPAYRAAISGGQYAVPDGIFYGGQAPSWSNRTMRTILRRYGAKARHVAWIDIHTGLGPYGHGEKIYPGRNDAADMKRARAWWGADVFAPFDGVSASADVTGPVVSTAYDECPHASVTLMGLEFGTLPDLEVQRRLRADHWLHRHPEAPEAQHLAIRAALRDAFYCDNDEWKGMVLGQTRTVLLQTLLGLQAAA</sequence>
<proteinExistence type="predicted"/>
<dbReference type="CDD" id="cd06233">
    <property type="entry name" value="M14-like"/>
    <property type="match status" value="1"/>
</dbReference>
<gene>
    <name evidence="1" type="ORF">J2W36_001491</name>
</gene>
<dbReference type="InterPro" id="IPR021259">
    <property type="entry name" value="DUF2817"/>
</dbReference>
<accession>A0ABT9S4H3</accession>
<reference evidence="1 2" key="1">
    <citation type="submission" date="2023-07" db="EMBL/GenBank/DDBJ databases">
        <title>Sorghum-associated microbial communities from plants grown in Nebraska, USA.</title>
        <authorList>
            <person name="Schachtman D."/>
        </authorList>
    </citation>
    <scope>NUCLEOTIDE SEQUENCE [LARGE SCALE GENOMIC DNA]</scope>
    <source>
        <strain evidence="1 2">DS1607</strain>
    </source>
</reference>
<protein>
    <recommendedName>
        <fullName evidence="3">DUF2817 domain-containing protein</fullName>
    </recommendedName>
</protein>
<evidence type="ECO:0000313" key="2">
    <source>
        <dbReference type="Proteomes" id="UP001226867"/>
    </source>
</evidence>
<dbReference type="SUPFAM" id="SSF53187">
    <property type="entry name" value="Zn-dependent exopeptidases"/>
    <property type="match status" value="1"/>
</dbReference>
<name>A0ABT9S4H3_9BURK</name>
<dbReference type="Pfam" id="PF10994">
    <property type="entry name" value="DUF2817"/>
    <property type="match status" value="1"/>
</dbReference>
<comment type="caution">
    <text evidence="1">The sequence shown here is derived from an EMBL/GenBank/DDBJ whole genome shotgun (WGS) entry which is preliminary data.</text>
</comment>
<dbReference type="EMBL" id="JAUSRO010000004">
    <property type="protein sequence ID" value="MDP9899246.1"/>
    <property type="molecule type" value="Genomic_DNA"/>
</dbReference>
<organism evidence="1 2">
    <name type="scientific">Variovorax ginsengisoli</name>
    <dbReference type="NCBI Taxonomy" id="363844"/>
    <lineage>
        <taxon>Bacteria</taxon>
        <taxon>Pseudomonadati</taxon>
        <taxon>Pseudomonadota</taxon>
        <taxon>Betaproteobacteria</taxon>
        <taxon>Burkholderiales</taxon>
        <taxon>Comamonadaceae</taxon>
        <taxon>Variovorax</taxon>
    </lineage>
</organism>
<keyword evidence="2" id="KW-1185">Reference proteome</keyword>
<evidence type="ECO:0008006" key="3">
    <source>
        <dbReference type="Google" id="ProtNLM"/>
    </source>
</evidence>
<evidence type="ECO:0000313" key="1">
    <source>
        <dbReference type="EMBL" id="MDP9899246.1"/>
    </source>
</evidence>
<dbReference type="Proteomes" id="UP001226867">
    <property type="component" value="Unassembled WGS sequence"/>
</dbReference>
<dbReference type="RefSeq" id="WP_307689066.1">
    <property type="nucleotide sequence ID" value="NZ_JAUSRO010000004.1"/>
</dbReference>
<dbReference type="Gene3D" id="3.40.630.10">
    <property type="entry name" value="Zn peptidases"/>
    <property type="match status" value="1"/>
</dbReference>